<gene>
    <name evidence="1" type="ORF">NCTC10124_01398</name>
</gene>
<name>A0A3B0PJG4_MYCSY</name>
<evidence type="ECO:0000313" key="1">
    <source>
        <dbReference type="EMBL" id="SYV93644.1"/>
    </source>
</evidence>
<protein>
    <submittedName>
        <fullName evidence="1">Uncharacterized protein</fullName>
    </submittedName>
</protein>
<accession>A0A3B0PJG4</accession>
<dbReference type="EMBL" id="LS991953">
    <property type="protein sequence ID" value="SYV93644.1"/>
    <property type="molecule type" value="Genomic_DNA"/>
</dbReference>
<sequence>MEKIGRVEAYNLIDGTDKTKFPNQTSSYRDQLRLVYNSGSTKFKTALFPEGA</sequence>
<evidence type="ECO:0000313" key="2">
    <source>
        <dbReference type="Proteomes" id="UP000259328"/>
    </source>
</evidence>
<dbReference type="AlphaFoldDB" id="A0A3B0PJG4"/>
<dbReference type="Proteomes" id="UP000259328">
    <property type="component" value="Chromosome"/>
</dbReference>
<organism evidence="1 2">
    <name type="scientific">Mycoplasmopsis synoviae</name>
    <name type="common">Mycoplasma synoviae</name>
    <dbReference type="NCBI Taxonomy" id="2109"/>
    <lineage>
        <taxon>Bacteria</taxon>
        <taxon>Bacillati</taxon>
        <taxon>Mycoplasmatota</taxon>
        <taxon>Mycoplasmoidales</taxon>
        <taxon>Metamycoplasmataceae</taxon>
        <taxon>Mycoplasmopsis</taxon>
    </lineage>
</organism>
<reference evidence="2" key="1">
    <citation type="submission" date="2018-06" db="EMBL/GenBank/DDBJ databases">
        <authorList>
            <consortium name="Pathogen Informatics"/>
        </authorList>
    </citation>
    <scope>NUCLEOTIDE SEQUENCE [LARGE SCALE GENOMIC DNA]</scope>
    <source>
        <strain evidence="2">NCTC10124</strain>
    </source>
</reference>
<proteinExistence type="predicted"/>